<reference evidence="5" key="1">
    <citation type="submission" date="2016-04" db="EMBL/GenBank/DDBJ databases">
        <title>Cephalotus genome sequencing.</title>
        <authorList>
            <person name="Fukushima K."/>
            <person name="Hasebe M."/>
            <person name="Fang X."/>
        </authorList>
    </citation>
    <scope>NUCLEOTIDE SEQUENCE [LARGE SCALE GENOMIC DNA]</scope>
    <source>
        <strain evidence="5">cv. St1</strain>
    </source>
</reference>
<evidence type="ECO:0000256" key="3">
    <source>
        <dbReference type="SAM" id="Phobius"/>
    </source>
</evidence>
<keyword evidence="3" id="KW-0812">Transmembrane</keyword>
<accession>A0A1Q3C031</accession>
<evidence type="ECO:0000256" key="2">
    <source>
        <dbReference type="ARBA" id="ARBA00023180"/>
    </source>
</evidence>
<proteinExistence type="inferred from homology"/>
<dbReference type="PANTHER" id="PTHR13234">
    <property type="entry name" value="GAMMA-INTERFERON INDUCIBLE LYSOSOMAL THIOL REDUCTASE GILT"/>
    <property type="match status" value="1"/>
</dbReference>
<gene>
    <name evidence="4" type="ORF">CFOL_v3_17080</name>
</gene>
<keyword evidence="2" id="KW-0325">Glycoprotein</keyword>
<keyword evidence="3" id="KW-1133">Transmembrane helix</keyword>
<dbReference type="InterPro" id="IPR004911">
    <property type="entry name" value="Interferon-induced_GILT"/>
</dbReference>
<organism evidence="4 5">
    <name type="scientific">Cephalotus follicularis</name>
    <name type="common">Albany pitcher plant</name>
    <dbReference type="NCBI Taxonomy" id="3775"/>
    <lineage>
        <taxon>Eukaryota</taxon>
        <taxon>Viridiplantae</taxon>
        <taxon>Streptophyta</taxon>
        <taxon>Embryophyta</taxon>
        <taxon>Tracheophyta</taxon>
        <taxon>Spermatophyta</taxon>
        <taxon>Magnoliopsida</taxon>
        <taxon>eudicotyledons</taxon>
        <taxon>Gunneridae</taxon>
        <taxon>Pentapetalae</taxon>
        <taxon>rosids</taxon>
        <taxon>fabids</taxon>
        <taxon>Oxalidales</taxon>
        <taxon>Cephalotaceae</taxon>
        <taxon>Cephalotus</taxon>
    </lineage>
</organism>
<dbReference type="EMBL" id="BDDD01001118">
    <property type="protein sequence ID" value="GAV73596.1"/>
    <property type="molecule type" value="Genomic_DNA"/>
</dbReference>
<dbReference type="AlphaFoldDB" id="A0A1Q3C031"/>
<protein>
    <submittedName>
        <fullName evidence="4">GILT domain-containing protein</fullName>
    </submittedName>
</protein>
<keyword evidence="3" id="KW-0472">Membrane</keyword>
<dbReference type="STRING" id="3775.A0A1Q3C031"/>
<dbReference type="InParanoid" id="A0A1Q3C031"/>
<dbReference type="GO" id="GO:0016671">
    <property type="term" value="F:oxidoreductase activity, acting on a sulfur group of donors, disulfide as acceptor"/>
    <property type="evidence" value="ECO:0007669"/>
    <property type="project" value="InterPro"/>
</dbReference>
<dbReference type="OrthoDB" id="958254at2759"/>
<evidence type="ECO:0000313" key="4">
    <source>
        <dbReference type="EMBL" id="GAV73596.1"/>
    </source>
</evidence>
<sequence>MAPADSAFITMIACLVFFTYPYVAVSSSHMKVSSFVDSQKVNVSLYYETLSPNCTDFIVNNLTRVFDNNLISIINLRLVPWGNAYINKSNNNIVCEHGPYECQLNTVAACAIDSWHGVNTHYGLIYCIELLAIEGRYKEWQSCFDSYGLPKKPVLDCSNSANGTKLELAYANETTHLNPPHTFLPWVIVNNQPIRDDYMNFEAHVCKSYKGSVPGC</sequence>
<comment type="caution">
    <text evidence="4">The sequence shown here is derived from an EMBL/GenBank/DDBJ whole genome shotgun (WGS) entry which is preliminary data.</text>
</comment>
<dbReference type="Pfam" id="PF03227">
    <property type="entry name" value="GILT"/>
    <property type="match status" value="1"/>
</dbReference>
<feature type="transmembrane region" description="Helical" evidence="3">
    <location>
        <begin position="6"/>
        <end position="25"/>
    </location>
</feature>
<dbReference type="Proteomes" id="UP000187406">
    <property type="component" value="Unassembled WGS sequence"/>
</dbReference>
<dbReference type="PANTHER" id="PTHR13234:SF27">
    <property type="entry name" value="GAMMA INTERFERON INDUCIBLE LYSOSOMAL THIOL REDUCTASE"/>
    <property type="match status" value="1"/>
</dbReference>
<comment type="similarity">
    <text evidence="1">Belongs to the GILT family.</text>
</comment>
<evidence type="ECO:0000256" key="1">
    <source>
        <dbReference type="ARBA" id="ARBA00005679"/>
    </source>
</evidence>
<evidence type="ECO:0000313" key="5">
    <source>
        <dbReference type="Proteomes" id="UP000187406"/>
    </source>
</evidence>
<name>A0A1Q3C031_CEPFO</name>
<keyword evidence="5" id="KW-1185">Reference proteome</keyword>